<dbReference type="EC" id="1.4.3.5" evidence="2"/>
<name>A0ABW2S7G2_9BURK</name>
<feature type="domain" description="Pyridoxamine 5'-phosphate oxidase N-terminal" evidence="1">
    <location>
        <begin position="3"/>
        <end position="117"/>
    </location>
</feature>
<evidence type="ECO:0000313" key="2">
    <source>
        <dbReference type="EMBL" id="MFC7459063.1"/>
    </source>
</evidence>
<dbReference type="InterPro" id="IPR012349">
    <property type="entry name" value="Split_barrel_FMN-bd"/>
</dbReference>
<gene>
    <name evidence="2" type="ORF">ACFQU0_01310</name>
</gene>
<keyword evidence="2" id="KW-0560">Oxidoreductase</keyword>
<dbReference type="PANTHER" id="PTHR40660:SF1">
    <property type="entry name" value="5'-PHOSPHATE OXIDASE PUTATIVE DOMAIN-CONTAINING PROTEIN-RELATED"/>
    <property type="match status" value="1"/>
</dbReference>
<accession>A0ABW2S7G2</accession>
<keyword evidence="3" id="KW-1185">Reference proteome</keyword>
<reference evidence="3" key="1">
    <citation type="journal article" date="2019" name="Int. J. Syst. Evol. Microbiol.">
        <title>The Global Catalogue of Microorganisms (GCM) 10K type strain sequencing project: providing services to taxonomists for standard genome sequencing and annotation.</title>
        <authorList>
            <consortium name="The Broad Institute Genomics Platform"/>
            <consortium name="The Broad Institute Genome Sequencing Center for Infectious Disease"/>
            <person name="Wu L."/>
            <person name="Ma J."/>
        </authorList>
    </citation>
    <scope>NUCLEOTIDE SEQUENCE [LARGE SCALE GENOMIC DNA]</scope>
    <source>
        <strain evidence="3">CCUG 53903</strain>
    </source>
</reference>
<evidence type="ECO:0000259" key="1">
    <source>
        <dbReference type="Pfam" id="PF01243"/>
    </source>
</evidence>
<proteinExistence type="predicted"/>
<comment type="caution">
    <text evidence="2">The sequence shown here is derived from an EMBL/GenBank/DDBJ whole genome shotgun (WGS) entry which is preliminary data.</text>
</comment>
<organism evidence="2 3">
    <name type="scientific">Hydrogenophaga defluvii</name>
    <dbReference type="NCBI Taxonomy" id="249410"/>
    <lineage>
        <taxon>Bacteria</taxon>
        <taxon>Pseudomonadati</taxon>
        <taxon>Pseudomonadota</taxon>
        <taxon>Betaproteobacteria</taxon>
        <taxon>Burkholderiales</taxon>
        <taxon>Comamonadaceae</taxon>
        <taxon>Hydrogenophaga</taxon>
    </lineage>
</organism>
<evidence type="ECO:0000313" key="3">
    <source>
        <dbReference type="Proteomes" id="UP001596457"/>
    </source>
</evidence>
<dbReference type="EMBL" id="JBHTBZ010000004">
    <property type="protein sequence ID" value="MFC7459063.1"/>
    <property type="molecule type" value="Genomic_DNA"/>
</dbReference>
<dbReference type="EC" id="1.-.-.-" evidence="2"/>
<dbReference type="RefSeq" id="WP_382198097.1">
    <property type="nucleotide sequence ID" value="NZ_JBHTBZ010000004.1"/>
</dbReference>
<dbReference type="Proteomes" id="UP001596457">
    <property type="component" value="Unassembled WGS sequence"/>
</dbReference>
<dbReference type="InterPro" id="IPR011576">
    <property type="entry name" value="Pyridox_Oxase_N"/>
</dbReference>
<dbReference type="Pfam" id="PF01243">
    <property type="entry name" value="PNPOx_N"/>
    <property type="match status" value="1"/>
</dbReference>
<dbReference type="SUPFAM" id="SSF50475">
    <property type="entry name" value="FMN-binding split barrel"/>
    <property type="match status" value="1"/>
</dbReference>
<sequence length="159" mass="17311">MFNDEIRDCVRRSVLCWLATADTNGQPNVSPKEVFALVGDNRLVIAHIASPRSVANIRQQPLVCVSCIDVFEQRGVKLVGNARVVVPTEADFAALAEPLLAQTQDVFPIRAVIEVCVIRVEPIVAPSYRMVPGTTRASQEASALRAYGVVRASPGRESR</sequence>
<protein>
    <submittedName>
        <fullName evidence="2">Pyridoxamine 5'-phosphate oxidase family protein</fullName>
        <ecNumber evidence="2">1.-.-.-</ecNumber>
        <ecNumber evidence="2">1.4.3.5</ecNumber>
    </submittedName>
</protein>
<dbReference type="GO" id="GO:0004733">
    <property type="term" value="F:pyridoxamine phosphate oxidase activity"/>
    <property type="evidence" value="ECO:0007669"/>
    <property type="project" value="UniProtKB-EC"/>
</dbReference>
<dbReference type="Gene3D" id="2.30.110.10">
    <property type="entry name" value="Electron Transport, Fmn-binding Protein, Chain A"/>
    <property type="match status" value="1"/>
</dbReference>
<dbReference type="PANTHER" id="PTHR40660">
    <property type="entry name" value="5'-PHOSPHATE OXIDASE PUTATIVE DOMAIN-CONTAINING PROTEIN-RELATED"/>
    <property type="match status" value="1"/>
</dbReference>